<proteinExistence type="predicted"/>
<dbReference type="PANTHER" id="PTHR22916">
    <property type="entry name" value="GLYCOSYLTRANSFERASE"/>
    <property type="match status" value="1"/>
</dbReference>
<dbReference type="SUPFAM" id="SSF53448">
    <property type="entry name" value="Nucleotide-diphospho-sugar transferases"/>
    <property type="match status" value="1"/>
</dbReference>
<organism evidence="3 4">
    <name type="scientific">Nesterenkonia rhizosphaerae</name>
    <dbReference type="NCBI Taxonomy" id="1348272"/>
    <lineage>
        <taxon>Bacteria</taxon>
        <taxon>Bacillati</taxon>
        <taxon>Actinomycetota</taxon>
        <taxon>Actinomycetes</taxon>
        <taxon>Micrococcales</taxon>
        <taxon>Micrococcaceae</taxon>
        <taxon>Nesterenkonia</taxon>
    </lineage>
</organism>
<sequence>MKFKVVNFQAGRISGWFYDSEAVHSGAPVLDLRIDGETVDTLTCNIFRGELPESDFLTRNVGFLGALPASWWTGSSYRVQLVHRASDQLLHEEVLEAPDATVDEAGGLNGQFLISSRAQVAGWAAVGDDSTRVRIVVDGQLVEDARAGALSLPWRRDRFNLQGPVGRFFGTQLPGEFFDDEMHDVRVFARDSRNLWISIAQQRLLLPSSERESAERERTRIRDNHPEPSDAWLRQPTINDNIKVEQLSVTGTYACVSLSGDVTNRRAVLRIGESEALLQAITPTDNDELPRKSLHYFAGAISVQEALSGSFELHRSGTDLNSSYDLHMGDVTGRQPQGMSECISIDVDGELLTSEVRLDGGTLTGWAVHTAAVDAPLDLVLEEVTGQETSELARTQNTMRNKQARLETGLRQIGFALVLPARVLEPGPFHLRLKALHAGGEEILWESWRFKLADEQLLELALEASTGRRALALLSSARRAGREEFVRMFLARFAEAKSDITLTDVEDAIIEYRDPRPETLEPSSGAVWYWVKELRSNPGRIQWFTQNAIRNRNGGVRDVLAYAASKGRYDFGQLHGLLESCRSPQFRDEAVQALADHWKTAVLSLARFLYAAPRDETDHLDSLTLYSLVESWHGIQDVVGPDRSFYGDLLRWRGELSESARVLNASDPDDDHDYSQQLLSLNALNPSHSDVAPRAWLDRFNEILEAGGAAPVELADAKLSFYALRSGCAPRAPLADSDPLVSVIMPIYEPTAALDVAVESLLRQTWRNLEIIMVDDCSPVIDAEGSPTQYRKRLQRLAARDDRIRLVLNERNRGAYSARNDGLDLARGELITIADKDDWHHPRQLELQVRDLLADPDKIANMTNWVRVDESLNFRLRSATGRVIYPSMPSLMFRRNPVFKDLGYWDTVRKSGDSEFKSRIENFYGVTIEPIVKAPLALALMEGGNLTQDDMGVGYLAPDRRAYLRAYKRWHRSIREERESAFMPKESQRRAFVAPHMYLPGSGSGGGIKYDVVFASEFGFLAGNSTSLFTEISVCLNAGLRVGVLPFQNGLIPSAAKRQFNQKVDDLVFSGQVDRLSHETDAETDLLVIRWPTAVQVVPDRRAGLRAKRAVVVANHPPFEPGGRRSYDIGVVTRNVEHLFGLRPSWAPQSEQVGALLQPLMPDSDLEDFSWKGIIRIKDAAQRNRFREGPPVIGRHGRDDVVKWPSDRDVFSAVYPVDGTANVCILGGAKIPVQKGFLPRGAQGWEVYAFNEIEVDEYLREKLDFFVYFHSEGWLEAFGMAILEAMSYGVVCVLPTHFEQVFKDAAVYAKPSDVQDVVQHMWHPERYREQQRNALRFIQNECTPDAYIRRLRRLGVYAQPAVSTEATSTIGR</sequence>
<name>A0ABP9FXD9_9MICC</name>
<evidence type="ECO:0000256" key="1">
    <source>
        <dbReference type="SAM" id="MobiDB-lite"/>
    </source>
</evidence>
<evidence type="ECO:0000313" key="3">
    <source>
        <dbReference type="EMBL" id="GAA4910185.1"/>
    </source>
</evidence>
<dbReference type="RefSeq" id="WP_345476107.1">
    <property type="nucleotide sequence ID" value="NZ_BAABLW010000001.1"/>
</dbReference>
<accession>A0ABP9FXD9</accession>
<dbReference type="SUPFAM" id="SSF53756">
    <property type="entry name" value="UDP-Glycosyltransferase/glycogen phosphorylase"/>
    <property type="match status" value="1"/>
</dbReference>
<dbReference type="Gene3D" id="3.90.550.10">
    <property type="entry name" value="Spore Coat Polysaccharide Biosynthesis Protein SpsA, Chain A"/>
    <property type="match status" value="1"/>
</dbReference>
<dbReference type="PANTHER" id="PTHR22916:SF3">
    <property type="entry name" value="UDP-GLCNAC:BETAGAL BETA-1,3-N-ACETYLGLUCOSAMINYLTRANSFERASE-LIKE PROTEIN 1"/>
    <property type="match status" value="1"/>
</dbReference>
<dbReference type="EMBL" id="BAABLW010000001">
    <property type="protein sequence ID" value="GAA4910185.1"/>
    <property type="molecule type" value="Genomic_DNA"/>
</dbReference>
<protein>
    <recommendedName>
        <fullName evidence="2">Glycosyltransferase 2-like domain-containing protein</fullName>
    </recommendedName>
</protein>
<evidence type="ECO:0000313" key="4">
    <source>
        <dbReference type="Proteomes" id="UP001500368"/>
    </source>
</evidence>
<keyword evidence="4" id="KW-1185">Reference proteome</keyword>
<dbReference type="Proteomes" id="UP001500368">
    <property type="component" value="Unassembled WGS sequence"/>
</dbReference>
<comment type="caution">
    <text evidence="3">The sequence shown here is derived from an EMBL/GenBank/DDBJ whole genome shotgun (WGS) entry which is preliminary data.</text>
</comment>
<feature type="domain" description="Glycosyltransferase 2-like" evidence="2">
    <location>
        <begin position="742"/>
        <end position="884"/>
    </location>
</feature>
<feature type="compositionally biased region" description="Basic and acidic residues" evidence="1">
    <location>
        <begin position="209"/>
        <end position="228"/>
    </location>
</feature>
<dbReference type="InterPro" id="IPR029044">
    <property type="entry name" value="Nucleotide-diphossugar_trans"/>
</dbReference>
<dbReference type="Gene3D" id="3.40.50.2000">
    <property type="entry name" value="Glycogen Phosphorylase B"/>
    <property type="match status" value="1"/>
</dbReference>
<dbReference type="CDD" id="cd00761">
    <property type="entry name" value="Glyco_tranf_GTA_type"/>
    <property type="match status" value="1"/>
</dbReference>
<gene>
    <name evidence="3" type="ORF">GCM10025790_00110</name>
</gene>
<dbReference type="Pfam" id="PF00535">
    <property type="entry name" value="Glycos_transf_2"/>
    <property type="match status" value="1"/>
</dbReference>
<dbReference type="InterPro" id="IPR001173">
    <property type="entry name" value="Glyco_trans_2-like"/>
</dbReference>
<feature type="region of interest" description="Disordered" evidence="1">
    <location>
        <begin position="208"/>
        <end position="231"/>
    </location>
</feature>
<evidence type="ECO:0000259" key="2">
    <source>
        <dbReference type="Pfam" id="PF00535"/>
    </source>
</evidence>
<reference evidence="4" key="1">
    <citation type="journal article" date="2019" name="Int. J. Syst. Evol. Microbiol.">
        <title>The Global Catalogue of Microorganisms (GCM) 10K type strain sequencing project: providing services to taxonomists for standard genome sequencing and annotation.</title>
        <authorList>
            <consortium name="The Broad Institute Genomics Platform"/>
            <consortium name="The Broad Institute Genome Sequencing Center for Infectious Disease"/>
            <person name="Wu L."/>
            <person name="Ma J."/>
        </authorList>
    </citation>
    <scope>NUCLEOTIDE SEQUENCE [LARGE SCALE GENOMIC DNA]</scope>
    <source>
        <strain evidence="4">JCM 19129</strain>
    </source>
</reference>